<dbReference type="Pfam" id="PF22633">
    <property type="entry name" value="F5_F8_type_C_2"/>
    <property type="match status" value="1"/>
</dbReference>
<feature type="signal peptide" evidence="2">
    <location>
        <begin position="1"/>
        <end position="18"/>
    </location>
</feature>
<evidence type="ECO:0000256" key="1">
    <source>
        <dbReference type="ARBA" id="ARBA00022801"/>
    </source>
</evidence>
<dbReference type="SUPFAM" id="SSF49785">
    <property type="entry name" value="Galactose-binding domain-like"/>
    <property type="match status" value="1"/>
</dbReference>
<dbReference type="EMBL" id="JACHIG010000001">
    <property type="protein sequence ID" value="MBB5030824.1"/>
    <property type="molecule type" value="Genomic_DNA"/>
</dbReference>
<reference evidence="4 5" key="1">
    <citation type="submission" date="2020-08" db="EMBL/GenBank/DDBJ databases">
        <title>Genomic Encyclopedia of Type Strains, Phase IV (KMG-IV): sequencing the most valuable type-strain genomes for metagenomic binning, comparative biology and taxonomic classification.</title>
        <authorList>
            <person name="Goeker M."/>
        </authorList>
    </citation>
    <scope>NUCLEOTIDE SEQUENCE [LARGE SCALE GENOMIC DNA]</scope>
    <source>
        <strain evidence="4 5">DSM 12252</strain>
    </source>
</reference>
<dbReference type="InterPro" id="IPR008979">
    <property type="entry name" value="Galactose-bd-like_sf"/>
</dbReference>
<comment type="caution">
    <text evidence="4">The sequence shown here is derived from an EMBL/GenBank/DDBJ whole genome shotgun (WGS) entry which is preliminary data.</text>
</comment>
<keyword evidence="1 4" id="KW-0378">Hydrolase</keyword>
<dbReference type="PANTHER" id="PTHR22901">
    <property type="entry name" value="SIALATE O-ACETYLESTERASE"/>
    <property type="match status" value="1"/>
</dbReference>
<evidence type="ECO:0000256" key="2">
    <source>
        <dbReference type="SAM" id="SignalP"/>
    </source>
</evidence>
<organism evidence="4 5">
    <name type="scientific">Prosthecobacter vanneervenii</name>
    <dbReference type="NCBI Taxonomy" id="48466"/>
    <lineage>
        <taxon>Bacteria</taxon>
        <taxon>Pseudomonadati</taxon>
        <taxon>Verrucomicrobiota</taxon>
        <taxon>Verrucomicrobiia</taxon>
        <taxon>Verrucomicrobiales</taxon>
        <taxon>Verrucomicrobiaceae</taxon>
        <taxon>Prosthecobacter</taxon>
    </lineage>
</organism>
<feature type="domain" description="Sialate O-acetylesterase" evidence="3">
    <location>
        <begin position="272"/>
        <end position="364"/>
    </location>
</feature>
<dbReference type="Gene3D" id="2.60.40.10">
    <property type="entry name" value="Immunoglobulins"/>
    <property type="match status" value="1"/>
</dbReference>
<name>A0A7W7Y741_9BACT</name>
<dbReference type="InterPro" id="IPR005181">
    <property type="entry name" value="SASA"/>
</dbReference>
<dbReference type="GO" id="GO:0005975">
    <property type="term" value="P:carbohydrate metabolic process"/>
    <property type="evidence" value="ECO:0007669"/>
    <property type="project" value="TreeGrafter"/>
</dbReference>
<dbReference type="SUPFAM" id="SSF52266">
    <property type="entry name" value="SGNH hydrolase"/>
    <property type="match status" value="1"/>
</dbReference>
<feature type="chain" id="PRO_5030697178" evidence="2">
    <location>
        <begin position="19"/>
        <end position="652"/>
    </location>
</feature>
<dbReference type="GO" id="GO:0001681">
    <property type="term" value="F:sialate O-acetylesterase activity"/>
    <property type="evidence" value="ECO:0007669"/>
    <property type="project" value="UniProtKB-EC"/>
</dbReference>
<accession>A0A7W7Y741</accession>
<evidence type="ECO:0000259" key="3">
    <source>
        <dbReference type="Pfam" id="PF03629"/>
    </source>
</evidence>
<dbReference type="InterPro" id="IPR036514">
    <property type="entry name" value="SGNH_hydro_sf"/>
</dbReference>
<dbReference type="PANTHER" id="PTHR22901:SF0">
    <property type="entry name" value="SIALATE O-ACETYLESTERASE"/>
    <property type="match status" value="1"/>
</dbReference>
<keyword evidence="2" id="KW-0732">Signal</keyword>
<dbReference type="EC" id="3.1.1.53" evidence="4"/>
<dbReference type="Gene3D" id="2.60.120.260">
    <property type="entry name" value="Galactose-binding domain-like"/>
    <property type="match status" value="1"/>
</dbReference>
<dbReference type="InterPro" id="IPR013783">
    <property type="entry name" value="Ig-like_fold"/>
</dbReference>
<dbReference type="Proteomes" id="UP000590740">
    <property type="component" value="Unassembled WGS sequence"/>
</dbReference>
<dbReference type="AlphaFoldDB" id="A0A7W7Y741"/>
<dbReference type="InterPro" id="IPR039329">
    <property type="entry name" value="SIAE"/>
</dbReference>
<dbReference type="Gene3D" id="3.40.50.1110">
    <property type="entry name" value="SGNH hydrolase"/>
    <property type="match status" value="1"/>
</dbReference>
<evidence type="ECO:0000313" key="5">
    <source>
        <dbReference type="Proteomes" id="UP000590740"/>
    </source>
</evidence>
<dbReference type="Pfam" id="PF03629">
    <property type="entry name" value="SASA"/>
    <property type="match status" value="1"/>
</dbReference>
<gene>
    <name evidence="4" type="ORF">HNQ65_000378</name>
</gene>
<protein>
    <submittedName>
        <fullName evidence="4">Sialate O-acetylesterase</fullName>
        <ecNumber evidence="4">3.1.1.53</ecNumber>
    </submittedName>
</protein>
<proteinExistence type="predicted"/>
<keyword evidence="5" id="KW-1185">Reference proteome</keyword>
<evidence type="ECO:0000313" key="4">
    <source>
        <dbReference type="EMBL" id="MBB5030824.1"/>
    </source>
</evidence>
<sequence>MKPLLLLSCLAVFTTAHAAVRLPAIFTDHMVLQRGMPVPVWGKADPGEEVTVEFAGQKKSTKADAAGRWMVKLDALTANDQPQVLKAGTATVQDVLVGEVWLASGQSNMEWEMQMKPDSAADIPKATHPRLRLIEVPKAVAANPQEDVKTAWTQCTPASAASFSAVAYYFGLRLQEELKVPVGMILSAWGGTRIEPWTSIEGLDAVPALKELAADMHTKIPGSDIYRATHEKYLAEIDAWSKTARAALDQKKAVPALPKQPAAAPFNEVTPTSLYNAMIHPLTPFALRGSIWYQGESNHVEGFAYMEKTKALLASWRAAFQLPELPFYFVQIAPWQYGTEDAEILPQFWQAQRECLQIPHTGMAVISDIGEVTDIHPAHKKEVARRLSLWALAKEYGHKEIDPNGPLYAGYAIEGAAIRAKFDHSGSGLASRDGKPLSHFEIAGKDGVFHPAEAKIDGSSILISSAAVPEPRRARFAWSKLAIHNLMNNEGLQATAFHTHWPVDPDMGDNLARGCTWESSDKNTYGWDTGLTDGSVVEYPPNCYATSNSDKFPKHVTVDLKKPKPVNLVCVSVPAIGSTKTVAVSVSVDGKTFREVGRHAFTLGKAERARVSFPDADARYIRISYLDHHAKLAGEYPNTFAFTTEVEAYHTK</sequence>
<dbReference type="RefSeq" id="WP_184337777.1">
    <property type="nucleotide sequence ID" value="NZ_JACHIG010000001.1"/>
</dbReference>